<protein>
    <submittedName>
        <fullName evidence="9">Predicted flavoprotein CzcO associated with the cation diffusion facilitator CzcD</fullName>
    </submittedName>
</protein>
<dbReference type="InterPro" id="IPR020946">
    <property type="entry name" value="Flavin_mOase-like"/>
</dbReference>
<evidence type="ECO:0000256" key="3">
    <source>
        <dbReference type="ARBA" id="ARBA00022630"/>
    </source>
</evidence>
<dbReference type="GO" id="GO:0004499">
    <property type="term" value="F:N,N-dimethylaniline monooxygenase activity"/>
    <property type="evidence" value="ECO:0007669"/>
    <property type="project" value="InterPro"/>
</dbReference>
<proteinExistence type="inferred from homology"/>
<evidence type="ECO:0000256" key="7">
    <source>
        <dbReference type="ARBA" id="ARBA00023033"/>
    </source>
</evidence>
<gene>
    <name evidence="9" type="ORF">SAMN05443575_0021</name>
</gene>
<keyword evidence="10" id="KW-1185">Reference proteome</keyword>
<dbReference type="InterPro" id="IPR036188">
    <property type="entry name" value="FAD/NAD-bd_sf"/>
</dbReference>
<keyword evidence="6" id="KW-0560">Oxidoreductase</keyword>
<dbReference type="AlphaFoldDB" id="A0A1M5BX75"/>
<comment type="cofactor">
    <cofactor evidence="1">
        <name>FAD</name>
        <dbReference type="ChEBI" id="CHEBI:57692"/>
    </cofactor>
</comment>
<evidence type="ECO:0000256" key="5">
    <source>
        <dbReference type="ARBA" id="ARBA00022857"/>
    </source>
</evidence>
<dbReference type="SUPFAM" id="SSF51905">
    <property type="entry name" value="FAD/NAD(P)-binding domain"/>
    <property type="match status" value="1"/>
</dbReference>
<dbReference type="PANTHER" id="PTHR43872:SF1">
    <property type="entry name" value="MONOOXYGENASE, PUTATIVE (AFU_ORTHOLOGUE AFUA_8G02570)-RELATED"/>
    <property type="match status" value="1"/>
</dbReference>
<dbReference type="GO" id="GO:0050660">
    <property type="term" value="F:flavin adenine dinucleotide binding"/>
    <property type="evidence" value="ECO:0007669"/>
    <property type="project" value="InterPro"/>
</dbReference>
<feature type="region of interest" description="Disordered" evidence="8">
    <location>
        <begin position="1"/>
        <end position="20"/>
    </location>
</feature>
<evidence type="ECO:0000313" key="9">
    <source>
        <dbReference type="EMBL" id="SHF46970.1"/>
    </source>
</evidence>
<name>A0A1M5BX75_9ACTN</name>
<keyword evidence="5" id="KW-0521">NADP</keyword>
<dbReference type="STRING" id="1206085.SAMN05443575_0021"/>
<reference evidence="9 10" key="1">
    <citation type="submission" date="2016-11" db="EMBL/GenBank/DDBJ databases">
        <authorList>
            <person name="Jaros S."/>
            <person name="Januszkiewicz K."/>
            <person name="Wedrychowicz H."/>
        </authorList>
    </citation>
    <scope>NUCLEOTIDE SEQUENCE [LARGE SCALE GENOMIC DNA]</scope>
    <source>
        <strain evidence="9 10">DSM 45627</strain>
    </source>
</reference>
<dbReference type="InterPro" id="IPR051820">
    <property type="entry name" value="FAD-binding_MO"/>
</dbReference>
<evidence type="ECO:0000256" key="4">
    <source>
        <dbReference type="ARBA" id="ARBA00022827"/>
    </source>
</evidence>
<keyword evidence="7" id="KW-0503">Monooxygenase</keyword>
<evidence type="ECO:0000256" key="8">
    <source>
        <dbReference type="SAM" id="MobiDB-lite"/>
    </source>
</evidence>
<dbReference type="Proteomes" id="UP000186132">
    <property type="component" value="Unassembled WGS sequence"/>
</dbReference>
<dbReference type="Gene3D" id="3.50.50.60">
    <property type="entry name" value="FAD/NAD(P)-binding domain"/>
    <property type="match status" value="3"/>
</dbReference>
<organism evidence="9 10">
    <name type="scientific">Jatrophihabitans endophyticus</name>
    <dbReference type="NCBI Taxonomy" id="1206085"/>
    <lineage>
        <taxon>Bacteria</taxon>
        <taxon>Bacillati</taxon>
        <taxon>Actinomycetota</taxon>
        <taxon>Actinomycetes</taxon>
        <taxon>Jatrophihabitantales</taxon>
        <taxon>Jatrophihabitantaceae</taxon>
        <taxon>Jatrophihabitans</taxon>
    </lineage>
</organism>
<dbReference type="EMBL" id="FQVU01000001">
    <property type="protein sequence ID" value="SHF46970.1"/>
    <property type="molecule type" value="Genomic_DNA"/>
</dbReference>
<dbReference type="OrthoDB" id="5168853at2"/>
<dbReference type="Pfam" id="PF00743">
    <property type="entry name" value="FMO-like"/>
    <property type="match status" value="1"/>
</dbReference>
<dbReference type="FunFam" id="3.50.50.60:FF:000228">
    <property type="entry name" value="FAD-containing monooxygenase EthA"/>
    <property type="match status" value="1"/>
</dbReference>
<evidence type="ECO:0000256" key="6">
    <source>
        <dbReference type="ARBA" id="ARBA00023002"/>
    </source>
</evidence>
<evidence type="ECO:0000256" key="1">
    <source>
        <dbReference type="ARBA" id="ARBA00001974"/>
    </source>
</evidence>
<evidence type="ECO:0000313" key="10">
    <source>
        <dbReference type="Proteomes" id="UP000186132"/>
    </source>
</evidence>
<keyword evidence="3" id="KW-0285">Flavoprotein</keyword>
<dbReference type="GO" id="GO:0050661">
    <property type="term" value="F:NADP binding"/>
    <property type="evidence" value="ECO:0007669"/>
    <property type="project" value="InterPro"/>
</dbReference>
<dbReference type="PANTHER" id="PTHR43872">
    <property type="entry name" value="MONOOXYGENASE, PUTATIVE (AFU_ORTHOLOGUE AFUA_8G02570)-RELATED"/>
    <property type="match status" value="1"/>
</dbReference>
<sequence>MATQPGTRPGDEPATEPVTEPVTHVDVLIVGAGISGIGMACHLTRELPERTYAVIERRDAIGGTWDLFRYPGIRSDSDMMTFAYGFRPWTSPRILADGDSIRTYLADTAAEYGVTEHIRFGRRVVSASWSSREGRWTVDIVDGRGVPERMTASFLVAGTGYYDYDQGFRPDFAGEQDFDGTIVHPQHWPADLDYAGKKVVVIGSGATAVTLVPAMAETAGHVTMLQRSPTYVLSLPVTDKITAALQRVLPTSFVYKTTRARNIAVQRGIYALAKARPGLVKALVRRGVQRQLAGASDIAHFTPRYDPWDQRLCFVPDGDLFASIQSGRADVVTGTIDTITPTGIRLDSGEEIEADVIVTATGLQVQMLGGATLRVDGEPVSVSDSVFYKGVLLEGIPNAALIFGYINASWTLKADIAATYVVRLLKHMAARGADQVVVRAQDADRDSSSILGALQAGYVRRGEAVLPRQGTHGVWKVRNDYFRDAPLLRHGAIDDGLLQFSTTPARTATDTAADTDTAATAATG</sequence>
<keyword evidence="4" id="KW-0274">FAD</keyword>
<accession>A0A1M5BX75</accession>
<comment type="similarity">
    <text evidence="2">Belongs to the FAD-binding monooxygenase family.</text>
</comment>
<evidence type="ECO:0000256" key="2">
    <source>
        <dbReference type="ARBA" id="ARBA00010139"/>
    </source>
</evidence>